<evidence type="ECO:0000313" key="2">
    <source>
        <dbReference type="WBParaSite" id="JU765_v2.g4714.t2"/>
    </source>
</evidence>
<dbReference type="WBParaSite" id="JU765_v2.g4714.t2">
    <property type="protein sequence ID" value="JU765_v2.g4714.t2"/>
    <property type="gene ID" value="JU765_v2.g4714"/>
</dbReference>
<accession>A0AC34R9P6</accession>
<sequence length="489" mass="57281">MKSKNCMFRRHIRVQVEPIDIELDDDNGNLLFATLQSAFPGCSGLFYHNEKTKVKTAVKFDGQKFIPPLGDWKEREYYVQLGTRCAFPFGSYENASKQFERSVNLVSKLMTGKKGVYMDEKINRTSSPVDKIDNIKYMIQNLQQVKTEYTTPTQIKSEYMTPPASPPSIPSDDFNRTAADLEQHYSSLTPLEQQFVDLARISSAKDTIIESQRNELRTLNEQLQEIKKKSREMKDEMMKLDAKCRAQDDELIMLKNLGKEQAYMCERVNELTKQLNQTKEDYEKIITNLNLQLENEKHENKKLNVEIDEKNQKINQLEMELDEMKNERDEFINKLKHLNTKLDEQSLQFEKSFCEQADLQTSLTIENTNLLEKLGVPFLEMNETLRKKCEELTKKCSEIETLWNQKIQEAIKTEVEKNKILAEESYEQEKKISELNGMVDQMAHENNELNRRFDEIKLERDDLRRHLALLESRVKDNLSKSVVGIPLRY</sequence>
<reference evidence="2" key="1">
    <citation type="submission" date="2022-11" db="UniProtKB">
        <authorList>
            <consortium name="WormBaseParasite"/>
        </authorList>
    </citation>
    <scope>IDENTIFICATION</scope>
</reference>
<proteinExistence type="predicted"/>
<organism evidence="1 2">
    <name type="scientific">Panagrolaimus sp. JU765</name>
    <dbReference type="NCBI Taxonomy" id="591449"/>
    <lineage>
        <taxon>Eukaryota</taxon>
        <taxon>Metazoa</taxon>
        <taxon>Ecdysozoa</taxon>
        <taxon>Nematoda</taxon>
        <taxon>Chromadorea</taxon>
        <taxon>Rhabditida</taxon>
        <taxon>Tylenchina</taxon>
        <taxon>Panagrolaimomorpha</taxon>
        <taxon>Panagrolaimoidea</taxon>
        <taxon>Panagrolaimidae</taxon>
        <taxon>Panagrolaimus</taxon>
    </lineage>
</organism>
<protein>
    <submittedName>
        <fullName evidence="2">TAR DNA-binding protein 43 N-terminal domain-containing protein</fullName>
    </submittedName>
</protein>
<name>A0AC34R9P6_9BILA</name>
<evidence type="ECO:0000313" key="1">
    <source>
        <dbReference type="Proteomes" id="UP000887576"/>
    </source>
</evidence>
<dbReference type="Proteomes" id="UP000887576">
    <property type="component" value="Unplaced"/>
</dbReference>